<feature type="domain" description="Glucosidase YgjK N-terminal" evidence="4">
    <location>
        <begin position="19"/>
        <end position="282"/>
    </location>
</feature>
<sequence length="751" mass="85761">MTDDKNKNATGHRFANLIDRHGTPKAMAEFDEFNNQRFNYLMDCGSWHGLLLPAQNDNILGFTGPAIIAEEYTVALSEALEQLSITINHKDGTLQTIQPEKTLSRSLPGQLQLRYEDKSLAINLELCFLSGRSALIKTHIHNLTDQTLSLRLIWKGRFLEQWSEDNSVSTRYPEWKRRWQSNTQDGSLKASFGRLRADGDMFFSGDSVYRIERDIRTEDTIDDDGLGYRSEYHCQISHHGYKTLHTLQSFCFDKTEIEREAERSYEWLMAPAKTQKDAHQRWHNLIDRALIKKNTSNAIERLAIKSVETLIGNWRSPAGAIQHAGFAPSNTFRWFNGLWPWDSWKMIRAMAPLAPALAAEGMRAIFDYQIKPDDPVRPLDAGMLIDTVFFNQDAARGGDGSNWNERNSKPSLASWAFEAVYEEMKKQSPAQAHRLLEEFFPKLLAYHQWWYRNRTFNNSSMVSYGATQHPLHINEGEMNAQAVQIACSWESGMDNAARFGFIEPDALATYARENQLNESEAGKLWSPEMLSVIDNGNTSGFVIDQHSIDINAYLCQEKQILSRLASLLGHHDDAEQLKKEAIDLREILEKQFYDQDSGFFYDKGTNQQKQLLTHRGRGPEGWTPLFCQLANTEQAASIRDRLMDKAEFNTPVPCPTASRSNPSYDPEAYWRGRVWLDQLHFALVGLANYGYDHEAKTLAAQLLLKGEGILDNKPLRENYNPETGAMMGATNFGWSAAHLYMMYREGFFDGL</sequence>
<dbReference type="InterPro" id="IPR004888">
    <property type="entry name" value="Glycoside_hydrolase_63"/>
</dbReference>
<evidence type="ECO:0000256" key="2">
    <source>
        <dbReference type="ARBA" id="ARBA00022801"/>
    </source>
</evidence>
<dbReference type="Pfam" id="PF21152">
    <property type="entry name" value="YgjK_N"/>
    <property type="match status" value="1"/>
</dbReference>
<evidence type="ECO:0000313" key="7">
    <source>
        <dbReference type="Proteomes" id="UP000196573"/>
    </source>
</evidence>
<keyword evidence="3 6" id="KW-0326">Glycosidase</keyword>
<dbReference type="InterPro" id="IPR054491">
    <property type="entry name" value="MGH1-like_GH"/>
</dbReference>
<dbReference type="InterPro" id="IPR012341">
    <property type="entry name" value="6hp_glycosidase-like_sf"/>
</dbReference>
<keyword evidence="7" id="KW-1185">Reference proteome</keyword>
<dbReference type="GO" id="GO:0004573">
    <property type="term" value="F:Glc3Man9GlcNAc2 oligosaccharide glucosidase activity"/>
    <property type="evidence" value="ECO:0007669"/>
    <property type="project" value="InterPro"/>
</dbReference>
<dbReference type="PANTHER" id="PTHR10412">
    <property type="entry name" value="MANNOSYL-OLIGOSACCHARIDE GLUCOSIDASE"/>
    <property type="match status" value="1"/>
</dbReference>
<evidence type="ECO:0000256" key="1">
    <source>
        <dbReference type="ARBA" id="ARBA00010833"/>
    </source>
</evidence>
<evidence type="ECO:0000259" key="4">
    <source>
        <dbReference type="Pfam" id="PF21152"/>
    </source>
</evidence>
<keyword evidence="2 6" id="KW-0378">Hydrolase</keyword>
<dbReference type="Gene3D" id="1.50.10.10">
    <property type="match status" value="1"/>
</dbReference>
<dbReference type="EMBL" id="FWPT01000003">
    <property type="protein sequence ID" value="SMA44265.1"/>
    <property type="molecule type" value="Genomic_DNA"/>
</dbReference>
<accession>A0A1X7AKR7</accession>
<dbReference type="InterPro" id="IPR008928">
    <property type="entry name" value="6-hairpin_glycosidase_sf"/>
</dbReference>
<dbReference type="SUPFAM" id="SSF48208">
    <property type="entry name" value="Six-hairpin glycosidases"/>
    <property type="match status" value="1"/>
</dbReference>
<dbReference type="GO" id="GO:0009311">
    <property type="term" value="P:oligosaccharide metabolic process"/>
    <property type="evidence" value="ECO:0007669"/>
    <property type="project" value="InterPro"/>
</dbReference>
<dbReference type="AlphaFoldDB" id="A0A1X7AKR7"/>
<dbReference type="OrthoDB" id="9781878at2"/>
<organism evidence="6 7">
    <name type="scientific">Parendozoicomonas haliclonae</name>
    <dbReference type="NCBI Taxonomy" id="1960125"/>
    <lineage>
        <taxon>Bacteria</taxon>
        <taxon>Pseudomonadati</taxon>
        <taxon>Pseudomonadota</taxon>
        <taxon>Gammaproteobacteria</taxon>
        <taxon>Oceanospirillales</taxon>
        <taxon>Endozoicomonadaceae</taxon>
        <taxon>Parendozoicomonas</taxon>
    </lineage>
</organism>
<dbReference type="Gene3D" id="2.70.98.50">
    <property type="entry name" value="putative glycoside hydrolase family protein from bacillus halodurans"/>
    <property type="match status" value="1"/>
</dbReference>
<protein>
    <submittedName>
        <fullName evidence="6">Glucosidase YgjK</fullName>
        <ecNumber evidence="6">3.2.1.-</ecNumber>
    </submittedName>
</protein>
<dbReference type="Pfam" id="PF22422">
    <property type="entry name" value="MGH1-like_GH"/>
    <property type="match status" value="1"/>
</dbReference>
<evidence type="ECO:0000313" key="6">
    <source>
        <dbReference type="EMBL" id="SMA44265.1"/>
    </source>
</evidence>
<dbReference type="EC" id="3.2.1.-" evidence="6"/>
<comment type="similarity">
    <text evidence="1">Belongs to the glycosyl hydrolase 63 family.</text>
</comment>
<dbReference type="RefSeq" id="WP_087108907.1">
    <property type="nucleotide sequence ID" value="NZ_CBCSCN010000008.1"/>
</dbReference>
<dbReference type="PANTHER" id="PTHR10412:SF11">
    <property type="entry name" value="MANNOSYL-OLIGOSACCHARIDE GLUCOSIDASE"/>
    <property type="match status" value="1"/>
</dbReference>
<dbReference type="InterPro" id="IPR048450">
    <property type="entry name" value="YgjK_N"/>
</dbReference>
<dbReference type="Proteomes" id="UP000196573">
    <property type="component" value="Unassembled WGS sequence"/>
</dbReference>
<evidence type="ECO:0000259" key="5">
    <source>
        <dbReference type="Pfam" id="PF22422"/>
    </source>
</evidence>
<gene>
    <name evidence="6" type="primary">ygjK</name>
    <name evidence="6" type="ORF">EHSB41UT_01766</name>
</gene>
<proteinExistence type="inferred from homology"/>
<feature type="domain" description="Mannosylglycerate hydrolase MGH1-like glycoside hydrolase" evidence="5">
    <location>
        <begin position="338"/>
        <end position="735"/>
    </location>
</feature>
<reference evidence="6 7" key="1">
    <citation type="submission" date="2017-03" db="EMBL/GenBank/DDBJ databases">
        <authorList>
            <person name="Afonso C.L."/>
            <person name="Miller P.J."/>
            <person name="Scott M.A."/>
            <person name="Spackman E."/>
            <person name="Goraichik I."/>
            <person name="Dimitrov K.M."/>
            <person name="Suarez D.L."/>
            <person name="Swayne D.E."/>
        </authorList>
    </citation>
    <scope>NUCLEOTIDE SEQUENCE [LARGE SCALE GENOMIC DNA]</scope>
    <source>
        <strain evidence="6">SB41UT1</strain>
    </source>
</reference>
<dbReference type="GO" id="GO:0006487">
    <property type="term" value="P:protein N-linked glycosylation"/>
    <property type="evidence" value="ECO:0007669"/>
    <property type="project" value="TreeGrafter"/>
</dbReference>
<evidence type="ECO:0000256" key="3">
    <source>
        <dbReference type="ARBA" id="ARBA00023295"/>
    </source>
</evidence>
<name>A0A1X7AKR7_9GAMM</name>